<feature type="region of interest" description="Disordered" evidence="1">
    <location>
        <begin position="393"/>
        <end position="416"/>
    </location>
</feature>
<dbReference type="Proteomes" id="UP000237144">
    <property type="component" value="Unassembled WGS sequence"/>
</dbReference>
<accession>A0A2S5B4C6</accession>
<feature type="transmembrane region" description="Helical" evidence="2">
    <location>
        <begin position="74"/>
        <end position="94"/>
    </location>
</feature>
<reference evidence="3 4" key="1">
    <citation type="journal article" date="2018" name="Front. Microbiol.">
        <title>Prospects for Fungal Bioremediation of Acidic Radioactive Waste Sites: Characterization and Genome Sequence of Rhodotorula taiwanensis MD1149.</title>
        <authorList>
            <person name="Tkavc R."/>
            <person name="Matrosova V.Y."/>
            <person name="Grichenko O.E."/>
            <person name="Gostincar C."/>
            <person name="Volpe R.P."/>
            <person name="Klimenkova P."/>
            <person name="Gaidamakova E.K."/>
            <person name="Zhou C.E."/>
            <person name="Stewart B.J."/>
            <person name="Lyman M.G."/>
            <person name="Malfatti S.A."/>
            <person name="Rubinfeld B."/>
            <person name="Courtot M."/>
            <person name="Singh J."/>
            <person name="Dalgard C.L."/>
            <person name="Hamilton T."/>
            <person name="Frey K.G."/>
            <person name="Gunde-Cimerman N."/>
            <person name="Dugan L."/>
            <person name="Daly M.J."/>
        </authorList>
    </citation>
    <scope>NUCLEOTIDE SEQUENCE [LARGE SCALE GENOMIC DNA]</scope>
    <source>
        <strain evidence="3 4">MD1149</strain>
    </source>
</reference>
<keyword evidence="2" id="KW-0472">Membrane</keyword>
<dbReference type="PANTHER" id="PTHR16201">
    <property type="entry name" value="SEVEN TRANSMEMBRANE PROTEIN 1-RELATED"/>
    <property type="match status" value="1"/>
</dbReference>
<organism evidence="3 4">
    <name type="scientific">Rhodotorula taiwanensis</name>
    <dbReference type="NCBI Taxonomy" id="741276"/>
    <lineage>
        <taxon>Eukaryota</taxon>
        <taxon>Fungi</taxon>
        <taxon>Dikarya</taxon>
        <taxon>Basidiomycota</taxon>
        <taxon>Pucciniomycotina</taxon>
        <taxon>Microbotryomycetes</taxon>
        <taxon>Sporidiobolales</taxon>
        <taxon>Sporidiobolaceae</taxon>
        <taxon>Rhodotorula</taxon>
    </lineage>
</organism>
<feature type="transmembrane region" description="Helical" evidence="2">
    <location>
        <begin position="204"/>
        <end position="223"/>
    </location>
</feature>
<feature type="transmembrane region" description="Helical" evidence="2">
    <location>
        <begin position="12"/>
        <end position="32"/>
    </location>
</feature>
<name>A0A2S5B4C6_9BASI</name>
<keyword evidence="2" id="KW-1133">Transmembrane helix</keyword>
<evidence type="ECO:0000256" key="2">
    <source>
        <dbReference type="SAM" id="Phobius"/>
    </source>
</evidence>
<feature type="compositionally biased region" description="Basic and acidic residues" evidence="1">
    <location>
        <begin position="407"/>
        <end position="416"/>
    </location>
</feature>
<feature type="compositionally biased region" description="Basic and acidic residues" evidence="1">
    <location>
        <begin position="516"/>
        <end position="543"/>
    </location>
</feature>
<evidence type="ECO:0000256" key="1">
    <source>
        <dbReference type="SAM" id="MobiDB-lite"/>
    </source>
</evidence>
<feature type="transmembrane region" description="Helical" evidence="2">
    <location>
        <begin position="235"/>
        <end position="257"/>
    </location>
</feature>
<evidence type="ECO:0000313" key="3">
    <source>
        <dbReference type="EMBL" id="POY71595.1"/>
    </source>
</evidence>
<protein>
    <submittedName>
        <fullName evidence="3">Uncharacterized protein</fullName>
    </submittedName>
</protein>
<feature type="transmembrane region" description="Helical" evidence="2">
    <location>
        <begin position="44"/>
        <end position="68"/>
    </location>
</feature>
<dbReference type="EMBL" id="PJQD01000076">
    <property type="protein sequence ID" value="POY71595.1"/>
    <property type="molecule type" value="Genomic_DNA"/>
</dbReference>
<dbReference type="OrthoDB" id="2527534at2759"/>
<dbReference type="InterPro" id="IPR051415">
    <property type="entry name" value="LAAT-1"/>
</dbReference>
<feature type="region of interest" description="Disordered" evidence="1">
    <location>
        <begin position="486"/>
        <end position="623"/>
    </location>
</feature>
<sequence length="623" mass="70605">MLSTSDLVSGLFGFWSMGAAIWLFIPEFVDVWRHPMADLDVARFVFFASWLIGDAAMLAGLLIVGEYIVTQLALYAIVLTLEVALLLLMMWTVGDLCCSARVKRPYDNPTRHIKGMIHGEPHIPPGDDALAKRRAERARARGEPTQEVRDRRRKITQIVGTIVVLVLASLIWLPVDFLQRESKAPPPESSLPDPTSERYLAEQVGYILAWIGFPCWTVPRLYCMYDSWRRKAREGITIATILIGGLAHGANIASVMLINYEGEALQAQLPYILTSVFCIAFDVMRLGLKYALRNAEQLPPEHDHSILWAYERYLLDYDPSEYAAASSAVKNQSIRLRTKKAARSADRSDSDEHLTPAQRVDARLRAADNHHARSLNASPLAIANVPIWSGHAQESVKDGDSPTQARRKLDEQDDAKVVSRANAQWAKFRKQQIPLRNLQHELDAVKAEATKLEQEHEQARHRGDTQEQRKLEAALHSLHEREVDLQRQLDESPYRPPTLDPRAPPRENPDDGLDAAARHRLEREHATYSEYARDRDAKLERLRYGRRRHEVVNAHRSSSDEGDERARRTSEEESSAAEQEQGLLPSSEEAHSGADEQSSAEAEPKRSRWRRRVTGHSTRNSRK</sequence>
<gene>
    <name evidence="3" type="ORF">BMF94_5380</name>
</gene>
<keyword evidence="2" id="KW-0812">Transmembrane</keyword>
<feature type="compositionally biased region" description="Basic and acidic residues" evidence="1">
    <location>
        <begin position="550"/>
        <end position="571"/>
    </location>
</feature>
<proteinExistence type="predicted"/>
<feature type="compositionally biased region" description="Basic residues" evidence="1">
    <location>
        <begin position="607"/>
        <end position="623"/>
    </location>
</feature>
<feature type="transmembrane region" description="Helical" evidence="2">
    <location>
        <begin position="155"/>
        <end position="175"/>
    </location>
</feature>
<evidence type="ECO:0000313" key="4">
    <source>
        <dbReference type="Proteomes" id="UP000237144"/>
    </source>
</evidence>
<dbReference type="AlphaFoldDB" id="A0A2S5B4C6"/>
<dbReference type="GO" id="GO:0016020">
    <property type="term" value="C:membrane"/>
    <property type="evidence" value="ECO:0007669"/>
    <property type="project" value="TreeGrafter"/>
</dbReference>
<keyword evidence="4" id="KW-1185">Reference proteome</keyword>
<feature type="region of interest" description="Disordered" evidence="1">
    <location>
        <begin position="450"/>
        <end position="469"/>
    </location>
</feature>
<comment type="caution">
    <text evidence="3">The sequence shown here is derived from an EMBL/GenBank/DDBJ whole genome shotgun (WGS) entry which is preliminary data.</text>
</comment>